<organism evidence="1 2">
    <name type="scientific">Limnoglobus roseus</name>
    <dbReference type="NCBI Taxonomy" id="2598579"/>
    <lineage>
        <taxon>Bacteria</taxon>
        <taxon>Pseudomonadati</taxon>
        <taxon>Planctomycetota</taxon>
        <taxon>Planctomycetia</taxon>
        <taxon>Gemmatales</taxon>
        <taxon>Gemmataceae</taxon>
        <taxon>Limnoglobus</taxon>
    </lineage>
</organism>
<dbReference type="EMBL" id="CP042425">
    <property type="protein sequence ID" value="QEL16918.1"/>
    <property type="molecule type" value="Genomic_DNA"/>
</dbReference>
<proteinExistence type="predicted"/>
<dbReference type="Proteomes" id="UP000324974">
    <property type="component" value="Chromosome"/>
</dbReference>
<evidence type="ECO:0000313" key="2">
    <source>
        <dbReference type="Proteomes" id="UP000324974"/>
    </source>
</evidence>
<keyword evidence="2" id="KW-1185">Reference proteome</keyword>
<name>A0A5C1AIW9_9BACT</name>
<gene>
    <name evidence="1" type="ORF">PX52LOC_03894</name>
</gene>
<sequence length="116" mass="12127">MPIPLAAVGRLAMAIPWDRLGDGLNKTFAAAKNLVPGLVTKCSATVSGNPTASMADIYKTALALVMGALRRSRAGEIGLLPPGTRIFSHHDWTNRSCSVEVVLTQGGLTSVVSNLI</sequence>
<dbReference type="KEGG" id="lrs:PX52LOC_03894"/>
<reference evidence="2" key="1">
    <citation type="submission" date="2019-08" db="EMBL/GenBank/DDBJ databases">
        <title>Limnoglobus roseus gen. nov., sp. nov., a novel freshwater planctomycete with a giant genome from the family Gemmataceae.</title>
        <authorList>
            <person name="Kulichevskaya I.S."/>
            <person name="Naumoff D.G."/>
            <person name="Miroshnikov K."/>
            <person name="Ivanova A."/>
            <person name="Philippov D.A."/>
            <person name="Hakobyan A."/>
            <person name="Rijpstra I.C."/>
            <person name="Sinninghe Damste J.S."/>
            <person name="Liesack W."/>
            <person name="Dedysh S.N."/>
        </authorList>
    </citation>
    <scope>NUCLEOTIDE SEQUENCE [LARGE SCALE GENOMIC DNA]</scope>
    <source>
        <strain evidence="2">PX52</strain>
    </source>
</reference>
<dbReference type="RefSeq" id="WP_149111585.1">
    <property type="nucleotide sequence ID" value="NZ_CP042425.1"/>
</dbReference>
<evidence type="ECO:0000313" key="1">
    <source>
        <dbReference type="EMBL" id="QEL16918.1"/>
    </source>
</evidence>
<dbReference type="AlphaFoldDB" id="A0A5C1AIW9"/>
<protein>
    <submittedName>
        <fullName evidence="1">Uncharacterized protein</fullName>
    </submittedName>
</protein>
<accession>A0A5C1AIW9</accession>